<name>A0AAD9XEU1_9ROSI</name>
<comment type="caution">
    <text evidence="1">The sequence shown here is derived from an EMBL/GenBank/DDBJ whole genome shotgun (WGS) entry which is preliminary data.</text>
</comment>
<organism evidence="1 2">
    <name type="scientific">Dipteronia dyeriana</name>
    <dbReference type="NCBI Taxonomy" id="168575"/>
    <lineage>
        <taxon>Eukaryota</taxon>
        <taxon>Viridiplantae</taxon>
        <taxon>Streptophyta</taxon>
        <taxon>Embryophyta</taxon>
        <taxon>Tracheophyta</taxon>
        <taxon>Spermatophyta</taxon>
        <taxon>Magnoliopsida</taxon>
        <taxon>eudicotyledons</taxon>
        <taxon>Gunneridae</taxon>
        <taxon>Pentapetalae</taxon>
        <taxon>rosids</taxon>
        <taxon>malvids</taxon>
        <taxon>Sapindales</taxon>
        <taxon>Sapindaceae</taxon>
        <taxon>Hippocastanoideae</taxon>
        <taxon>Acereae</taxon>
        <taxon>Dipteronia</taxon>
    </lineage>
</organism>
<accession>A0AAD9XEU1</accession>
<dbReference type="Proteomes" id="UP001280121">
    <property type="component" value="Unassembled WGS sequence"/>
</dbReference>
<dbReference type="AlphaFoldDB" id="A0AAD9XEU1"/>
<keyword evidence="2" id="KW-1185">Reference proteome</keyword>
<dbReference type="EMBL" id="JANJYI010000002">
    <property type="protein sequence ID" value="KAK2658186.1"/>
    <property type="molecule type" value="Genomic_DNA"/>
</dbReference>
<proteinExistence type="predicted"/>
<protein>
    <submittedName>
        <fullName evidence="1">Uncharacterized protein</fullName>
    </submittedName>
</protein>
<sequence>MEIFEASQFTPIAQMNQMAAIQISSGALQDKFMRLSIKMSVFSCCRSWTHRDLSSNQAKGTFKNRRPMLGCSVVRLTPIFCHRCRSEAFPCKITSMRRKCKKVLQGYCFCSLVKGTRHVKPFNLYPCVWQSGSGTCNKKFMDLPGRFINGKADAVLGNRDTR</sequence>
<evidence type="ECO:0000313" key="2">
    <source>
        <dbReference type="Proteomes" id="UP001280121"/>
    </source>
</evidence>
<evidence type="ECO:0000313" key="1">
    <source>
        <dbReference type="EMBL" id="KAK2658186.1"/>
    </source>
</evidence>
<reference evidence="1" key="1">
    <citation type="journal article" date="2023" name="Plant J.">
        <title>Genome sequences and population genomics provide insights into the demographic history, inbreeding, and mutation load of two 'living fossil' tree species of Dipteronia.</title>
        <authorList>
            <person name="Feng Y."/>
            <person name="Comes H.P."/>
            <person name="Chen J."/>
            <person name="Zhu S."/>
            <person name="Lu R."/>
            <person name="Zhang X."/>
            <person name="Li P."/>
            <person name="Qiu J."/>
            <person name="Olsen K.M."/>
            <person name="Qiu Y."/>
        </authorList>
    </citation>
    <scope>NUCLEOTIDE SEQUENCE</scope>
    <source>
        <strain evidence="1">KIB01</strain>
    </source>
</reference>
<gene>
    <name evidence="1" type="ORF">Ddye_004719</name>
</gene>